<keyword evidence="2" id="KW-1185">Reference proteome</keyword>
<comment type="caution">
    <text evidence="1">The sequence shown here is derived from an EMBL/GenBank/DDBJ whole genome shotgun (WGS) entry which is preliminary data.</text>
</comment>
<name>A0A9Q3DSM3_9BASI</name>
<organism evidence="1 2">
    <name type="scientific">Austropuccinia psidii MF-1</name>
    <dbReference type="NCBI Taxonomy" id="1389203"/>
    <lineage>
        <taxon>Eukaryota</taxon>
        <taxon>Fungi</taxon>
        <taxon>Dikarya</taxon>
        <taxon>Basidiomycota</taxon>
        <taxon>Pucciniomycotina</taxon>
        <taxon>Pucciniomycetes</taxon>
        <taxon>Pucciniales</taxon>
        <taxon>Sphaerophragmiaceae</taxon>
        <taxon>Austropuccinia</taxon>
    </lineage>
</organism>
<gene>
    <name evidence="1" type="ORF">O181_046075</name>
</gene>
<evidence type="ECO:0000313" key="1">
    <source>
        <dbReference type="EMBL" id="MBW0506360.1"/>
    </source>
</evidence>
<proteinExistence type="predicted"/>
<reference evidence="1" key="1">
    <citation type="submission" date="2021-03" db="EMBL/GenBank/DDBJ databases">
        <title>Draft genome sequence of rust myrtle Austropuccinia psidii MF-1, a brazilian biotype.</title>
        <authorList>
            <person name="Quecine M.C."/>
            <person name="Pachon D.M.R."/>
            <person name="Bonatelli M.L."/>
            <person name="Correr F.H."/>
            <person name="Franceschini L.M."/>
            <person name="Leite T.F."/>
            <person name="Margarido G.R.A."/>
            <person name="Almeida C.A."/>
            <person name="Ferrarezi J.A."/>
            <person name="Labate C.A."/>
        </authorList>
    </citation>
    <scope>NUCLEOTIDE SEQUENCE</scope>
    <source>
        <strain evidence="1">MF-1</strain>
    </source>
</reference>
<accession>A0A9Q3DSM3</accession>
<evidence type="ECO:0000313" key="2">
    <source>
        <dbReference type="Proteomes" id="UP000765509"/>
    </source>
</evidence>
<sequence>MFSPNIKDTGIEKRLALQLQTLVDKACEFRTKFPGSSNEHIAFIAENYTIERFLHFWSESQATGSSFSVYSLNNMLLGCERQLLKMASGSDEITRDEFWINFQVLDFLRTLKTTHKELSSSEMNGLNIKNNLITEIQVVDAILIVNYLIKNHKLHQYQAIWKGLKKLWASTERKMGNARFEEGSQARAYFKDAQARMTQ</sequence>
<dbReference type="AlphaFoldDB" id="A0A9Q3DSM3"/>
<dbReference type="Proteomes" id="UP000765509">
    <property type="component" value="Unassembled WGS sequence"/>
</dbReference>
<protein>
    <submittedName>
        <fullName evidence="1">Uncharacterized protein</fullName>
    </submittedName>
</protein>
<dbReference type="EMBL" id="AVOT02019035">
    <property type="protein sequence ID" value="MBW0506360.1"/>
    <property type="molecule type" value="Genomic_DNA"/>
</dbReference>